<protein>
    <submittedName>
        <fullName evidence="6">Endonuclease G</fullName>
    </submittedName>
</protein>
<dbReference type="STRING" id="47312.SAMN04489765_2811"/>
<evidence type="ECO:0000313" key="7">
    <source>
        <dbReference type="Proteomes" id="UP000183053"/>
    </source>
</evidence>
<dbReference type="RefSeq" id="WP_068568537.1">
    <property type="nucleotide sequence ID" value="NZ_FNLF01000002.1"/>
</dbReference>
<evidence type="ECO:0000259" key="5">
    <source>
        <dbReference type="SMART" id="SM00892"/>
    </source>
</evidence>
<feature type="domain" description="DNA/RNA non-specific endonuclease/pyrophosphatase/phosphodiesterase" evidence="5">
    <location>
        <begin position="401"/>
        <end position="609"/>
    </location>
</feature>
<keyword evidence="6" id="KW-0255">Endonuclease</keyword>
<evidence type="ECO:0000256" key="3">
    <source>
        <dbReference type="SAM" id="MobiDB-lite"/>
    </source>
</evidence>
<accession>A0A1H1FN29</accession>
<evidence type="ECO:0000256" key="2">
    <source>
        <dbReference type="PIRSR" id="PIRSR640255-2"/>
    </source>
</evidence>
<dbReference type="Gene3D" id="2.40.10.10">
    <property type="entry name" value="Trypsin-like serine proteases"/>
    <property type="match status" value="1"/>
</dbReference>
<keyword evidence="6" id="KW-0378">Hydrolase</keyword>
<dbReference type="InterPro" id="IPR020821">
    <property type="entry name" value="ENPP1-3/EXOG-like_nuc-like"/>
</dbReference>
<feature type="active site" description="Proton acceptor" evidence="1">
    <location>
        <position position="464"/>
    </location>
</feature>
<dbReference type="EMBL" id="FNLF01000002">
    <property type="protein sequence ID" value="SDR02331.1"/>
    <property type="molecule type" value="Genomic_DNA"/>
</dbReference>
<keyword evidence="7" id="KW-1185">Reference proteome</keyword>
<keyword evidence="2" id="KW-0479">Metal-binding</keyword>
<dbReference type="InterPro" id="IPR044929">
    <property type="entry name" value="DNA/RNA_non-sp_Endonuclease_sf"/>
</dbReference>
<dbReference type="SUPFAM" id="SSF50494">
    <property type="entry name" value="Trypsin-like serine proteases"/>
    <property type="match status" value="1"/>
</dbReference>
<dbReference type="OrthoDB" id="104542at2"/>
<dbReference type="GO" id="GO:0003676">
    <property type="term" value="F:nucleic acid binding"/>
    <property type="evidence" value="ECO:0007669"/>
    <property type="project" value="InterPro"/>
</dbReference>
<gene>
    <name evidence="6" type="ORF">SAMN04489765_2811</name>
</gene>
<dbReference type="Pfam" id="PF01223">
    <property type="entry name" value="Endonuclease_NS"/>
    <property type="match status" value="1"/>
</dbReference>
<organism evidence="6 7">
    <name type="scientific">Tsukamurella pulmonis</name>
    <dbReference type="NCBI Taxonomy" id="47312"/>
    <lineage>
        <taxon>Bacteria</taxon>
        <taxon>Bacillati</taxon>
        <taxon>Actinomycetota</taxon>
        <taxon>Actinomycetes</taxon>
        <taxon>Mycobacteriales</taxon>
        <taxon>Tsukamurellaceae</taxon>
        <taxon>Tsukamurella</taxon>
    </lineage>
</organism>
<dbReference type="InterPro" id="IPR040255">
    <property type="entry name" value="Non-specific_endonuclease"/>
</dbReference>
<dbReference type="GO" id="GO:0004519">
    <property type="term" value="F:endonuclease activity"/>
    <property type="evidence" value="ECO:0007669"/>
    <property type="project" value="UniProtKB-KW"/>
</dbReference>
<dbReference type="InterPro" id="IPR009003">
    <property type="entry name" value="Peptidase_S1_PA"/>
</dbReference>
<proteinExistence type="predicted"/>
<dbReference type="Gene3D" id="3.40.570.10">
    <property type="entry name" value="Extracellular Endonuclease, subunit A"/>
    <property type="match status" value="1"/>
</dbReference>
<keyword evidence="6" id="KW-0540">Nuclease</keyword>
<dbReference type="GO" id="GO:0046872">
    <property type="term" value="F:metal ion binding"/>
    <property type="evidence" value="ECO:0007669"/>
    <property type="project" value="UniProtKB-KW"/>
</dbReference>
<dbReference type="InterPro" id="IPR043504">
    <property type="entry name" value="Peptidase_S1_PA_chymotrypsin"/>
</dbReference>
<name>A0A1H1FN29_9ACTN</name>
<dbReference type="PANTHER" id="PTHR13966">
    <property type="entry name" value="ENDONUCLEASE RELATED"/>
    <property type="match status" value="1"/>
</dbReference>
<reference evidence="7" key="1">
    <citation type="submission" date="2016-10" db="EMBL/GenBank/DDBJ databases">
        <authorList>
            <person name="Varghese N."/>
            <person name="Submissions S."/>
        </authorList>
    </citation>
    <scope>NUCLEOTIDE SEQUENCE [LARGE SCALE GENOMIC DNA]</scope>
    <source>
        <strain evidence="7">DSM 44142</strain>
    </source>
</reference>
<sequence>MAGNKRKPTAPSTTQAKDAPPASSEALRRFVRARASDYLADPNVTSVGIGYKVVDGKPTDTVALQFTVRRKAAPEALESLGTSLLPESVEVDGVAVPTDVLERSFELSYRVVAEPEAAPAEAKARLDPIRPGISVGNVKVSAGTIGAIVYDRTDGTPLILSNWHVLNGPDGAIGDTVVQPGAYDDDRVDDNRLGVLYRSHLGVAGDCAVATIEGRGYEPEPLGLTVAPTELGEPELGDKVIKSGRTTGVTHGVVRRVDVVVKINYGGAAGEQQIGGFEIGPDPRNPAPDNEISQGGDSGSVWLFKAANGRPTGVFAGLHFGGEAAGSPDEHALACLGKSVFTKLGITLTPPDGAPTAQAAGGARIGAGYDPDFLSTAVPVPSVDASLKDDAVDVDGSPIIDYTHFSLTQSRSRRLTRWVAWNIDGASLQSIDRSGSKFVLDPRLPADTQVGNELYAGNRIDRGHVARRADLTWGSKAEAEQANSDSFYYTNISPQVDDFNQSARQGIWGLIENAVLTDAEAEDLKVSVFGGPVFGDDDRTYRGVALPCEFFKVVAFVGDGKLVARGFLLTQNLDRLEALDLDEFRAYQVSLTTIEERTKLRFPDELRTGDTYSAPEDISDYEPLASLGDIAW</sequence>
<dbReference type="SUPFAM" id="SSF54060">
    <property type="entry name" value="His-Me finger endonucleases"/>
    <property type="match status" value="1"/>
</dbReference>
<dbReference type="InterPro" id="IPR044925">
    <property type="entry name" value="His-Me_finger_sf"/>
</dbReference>
<feature type="region of interest" description="Disordered" evidence="3">
    <location>
        <begin position="1"/>
        <end position="24"/>
    </location>
</feature>
<feature type="binding site" evidence="2">
    <location>
        <position position="500"/>
    </location>
    <ligand>
        <name>Mg(2+)</name>
        <dbReference type="ChEBI" id="CHEBI:18420"/>
        <note>catalytic</note>
    </ligand>
</feature>
<dbReference type="AlphaFoldDB" id="A0A1H1FN29"/>
<evidence type="ECO:0000313" key="6">
    <source>
        <dbReference type="EMBL" id="SDR02331.1"/>
    </source>
</evidence>
<evidence type="ECO:0000259" key="4">
    <source>
        <dbReference type="SMART" id="SM00477"/>
    </source>
</evidence>
<feature type="domain" description="ENPP1-3/EXOG-like endonuclease/phosphodiesterase" evidence="4">
    <location>
        <begin position="402"/>
        <end position="609"/>
    </location>
</feature>
<dbReference type="Proteomes" id="UP000183053">
    <property type="component" value="Unassembled WGS sequence"/>
</dbReference>
<evidence type="ECO:0000256" key="1">
    <source>
        <dbReference type="PIRSR" id="PIRSR640255-1"/>
    </source>
</evidence>
<dbReference type="GO" id="GO:0016787">
    <property type="term" value="F:hydrolase activity"/>
    <property type="evidence" value="ECO:0007669"/>
    <property type="project" value="InterPro"/>
</dbReference>
<feature type="region of interest" description="Disordered" evidence="3">
    <location>
        <begin position="274"/>
        <end position="295"/>
    </location>
</feature>
<dbReference type="CDD" id="cd00091">
    <property type="entry name" value="NUC"/>
    <property type="match status" value="1"/>
</dbReference>
<dbReference type="SMART" id="SM00477">
    <property type="entry name" value="NUC"/>
    <property type="match status" value="1"/>
</dbReference>
<dbReference type="SMART" id="SM00892">
    <property type="entry name" value="Endonuclease_NS"/>
    <property type="match status" value="1"/>
</dbReference>
<dbReference type="InterPro" id="IPR001604">
    <property type="entry name" value="Endo_G_ENPP1-like_dom"/>
</dbReference>
<dbReference type="PANTHER" id="PTHR13966:SF5">
    <property type="entry name" value="ENDONUCLEASE G, MITOCHONDRIAL"/>
    <property type="match status" value="1"/>
</dbReference>